<name>X1I9L9_9ZZZZ</name>
<keyword evidence="1" id="KW-1133">Transmembrane helix</keyword>
<dbReference type="Gene3D" id="3.10.105.10">
    <property type="entry name" value="Dipeptide-binding Protein, Domain 3"/>
    <property type="match status" value="1"/>
</dbReference>
<proteinExistence type="predicted"/>
<dbReference type="Gene3D" id="3.40.190.10">
    <property type="entry name" value="Periplasmic binding protein-like II"/>
    <property type="match status" value="1"/>
</dbReference>
<dbReference type="EMBL" id="BARU01040577">
    <property type="protein sequence ID" value="GAH79101.1"/>
    <property type="molecule type" value="Genomic_DNA"/>
</dbReference>
<keyword evidence="1" id="KW-0812">Transmembrane</keyword>
<gene>
    <name evidence="2" type="ORF">S03H2_62708</name>
</gene>
<feature type="transmembrane region" description="Helical" evidence="1">
    <location>
        <begin position="67"/>
        <end position="88"/>
    </location>
</feature>
<accession>X1I9L9</accession>
<protein>
    <recommendedName>
        <fullName evidence="3">Solute-binding protein family 5 domain-containing protein</fullName>
    </recommendedName>
</protein>
<dbReference type="SUPFAM" id="SSF53850">
    <property type="entry name" value="Periplasmic binding protein-like II"/>
    <property type="match status" value="1"/>
</dbReference>
<reference evidence="2" key="1">
    <citation type="journal article" date="2014" name="Front. Microbiol.">
        <title>High frequency of phylogenetically diverse reductive dehalogenase-homologous genes in deep subseafloor sedimentary metagenomes.</title>
        <authorList>
            <person name="Kawai M."/>
            <person name="Futagami T."/>
            <person name="Toyoda A."/>
            <person name="Takaki Y."/>
            <person name="Nishi S."/>
            <person name="Hori S."/>
            <person name="Arai W."/>
            <person name="Tsubouchi T."/>
            <person name="Morono Y."/>
            <person name="Uchiyama I."/>
            <person name="Ito T."/>
            <person name="Fujiyama A."/>
            <person name="Inagaki F."/>
            <person name="Takami H."/>
        </authorList>
    </citation>
    <scope>NUCLEOTIDE SEQUENCE</scope>
    <source>
        <strain evidence="2">Expedition CK06-06</strain>
    </source>
</reference>
<dbReference type="AlphaFoldDB" id="X1I9L9"/>
<evidence type="ECO:0000256" key="1">
    <source>
        <dbReference type="SAM" id="Phobius"/>
    </source>
</evidence>
<comment type="caution">
    <text evidence="2">The sequence shown here is derived from an EMBL/GenBank/DDBJ whole genome shotgun (WGS) entry which is preliminary data.</text>
</comment>
<keyword evidence="1" id="KW-0472">Membrane</keyword>
<evidence type="ECO:0000313" key="2">
    <source>
        <dbReference type="EMBL" id="GAH79101.1"/>
    </source>
</evidence>
<evidence type="ECO:0008006" key="3">
    <source>
        <dbReference type="Google" id="ProtNLM"/>
    </source>
</evidence>
<feature type="non-terminal residue" evidence="2">
    <location>
        <position position="1"/>
    </location>
</feature>
<sequence length="98" mass="11389">PGYALNYFNVNDPVYNAMVEEVLATMDPAKRMEKYKEAAQYLLSQHWGMPFILQYKYNVWQPWVKSYYGGAVALSFCGVGDIFARLWIDQDLKAEMGY</sequence>
<organism evidence="2">
    <name type="scientific">marine sediment metagenome</name>
    <dbReference type="NCBI Taxonomy" id="412755"/>
    <lineage>
        <taxon>unclassified sequences</taxon>
        <taxon>metagenomes</taxon>
        <taxon>ecological metagenomes</taxon>
    </lineage>
</organism>